<reference evidence="2 3" key="1">
    <citation type="submission" date="2018-12" db="EMBL/GenBank/DDBJ databases">
        <authorList>
            <person name="Grouzdev D.S."/>
            <person name="Krutkina M.S."/>
        </authorList>
    </citation>
    <scope>NUCLEOTIDE SEQUENCE [LARGE SCALE GENOMIC DNA]</scope>
    <source>
        <strain evidence="2 3">RmlP026</strain>
    </source>
</reference>
<dbReference type="InterPro" id="IPR029068">
    <property type="entry name" value="Glyas_Bleomycin-R_OHBP_Dase"/>
</dbReference>
<keyword evidence="3" id="KW-1185">Reference proteome</keyword>
<evidence type="ECO:0000259" key="1">
    <source>
        <dbReference type="Pfam" id="PF13468"/>
    </source>
</evidence>
<protein>
    <submittedName>
        <fullName evidence="2">VOC family protein</fullName>
    </submittedName>
</protein>
<dbReference type="AlphaFoldDB" id="A0A4Q2U583"/>
<gene>
    <name evidence="2" type="ORF">D3273_11450</name>
</gene>
<dbReference type="InterPro" id="IPR025870">
    <property type="entry name" value="Glyoxalase-like_dom"/>
</dbReference>
<dbReference type="PANTHER" id="PTHR40265:SF1">
    <property type="entry name" value="GLYOXALASE-LIKE DOMAIN-CONTAINING PROTEIN"/>
    <property type="match status" value="1"/>
</dbReference>
<dbReference type="Pfam" id="PF13468">
    <property type="entry name" value="Glyoxalase_3"/>
    <property type="match status" value="1"/>
</dbReference>
<dbReference type="EMBL" id="QYBB01000011">
    <property type="protein sequence ID" value="RYC31749.1"/>
    <property type="molecule type" value="Genomic_DNA"/>
</dbReference>
<dbReference type="PANTHER" id="PTHR40265">
    <property type="entry name" value="BLL2707 PROTEIN"/>
    <property type="match status" value="1"/>
</dbReference>
<comment type="caution">
    <text evidence="2">The sequence shown here is derived from an EMBL/GenBank/DDBJ whole genome shotgun (WGS) entry which is preliminary data.</text>
</comment>
<dbReference type="Proteomes" id="UP000290759">
    <property type="component" value="Unassembled WGS sequence"/>
</dbReference>
<evidence type="ECO:0000313" key="3">
    <source>
        <dbReference type="Proteomes" id="UP000290759"/>
    </source>
</evidence>
<dbReference type="RefSeq" id="WP_129226619.1">
    <property type="nucleotide sequence ID" value="NZ_QYBB01000011.1"/>
</dbReference>
<dbReference type="Gene3D" id="3.10.180.10">
    <property type="entry name" value="2,3-Dihydroxybiphenyl 1,2-Dioxygenase, domain 1"/>
    <property type="match status" value="1"/>
</dbReference>
<dbReference type="SUPFAM" id="SSF54593">
    <property type="entry name" value="Glyoxalase/Bleomycin resistance protein/Dihydroxybiphenyl dioxygenase"/>
    <property type="match status" value="1"/>
</dbReference>
<feature type="domain" description="Glyoxalase-like" evidence="1">
    <location>
        <begin position="4"/>
        <end position="186"/>
    </location>
</feature>
<dbReference type="OrthoDB" id="9812467at2"/>
<reference evidence="2 3" key="2">
    <citation type="submission" date="2019-02" db="EMBL/GenBank/DDBJ databases">
        <title>'Lichenibacterium ramalinii' gen. nov. sp. nov., 'Lichenibacterium minor' gen. nov. sp. nov.</title>
        <authorList>
            <person name="Pankratov T."/>
        </authorList>
    </citation>
    <scope>NUCLEOTIDE SEQUENCE [LARGE SCALE GENOMIC DNA]</scope>
    <source>
        <strain evidence="2 3">RmlP026</strain>
    </source>
</reference>
<sequence>MRAIDHLVLAVPDLAAAAARYRAMGFTVGSRNLHPWGTENAVVQLDGSYLELIGLSDGFLPPPPDHPAAPFAGPVAAAVARGGGLPLVALGSADADADAARFRAAGLGQGRRLDFRRAAASPDGTAATLRFGLAFAALPTLPEAGLFACRHHQPFGDAAGRRHVNGALRLGAVVLAADRPGALAPAVGAVVDAAAGGPAGRPTFDTPTGQLAIMTPADAEARYGAGAVAGRFAAVALVVAALAPVRALLDRAGIPHAEVAGAVVVPPHAAFGVALAFAPAPCHSGPRNGDAAA</sequence>
<accession>A0A4Q2U583</accession>
<name>A0A4Q2U583_9HYPH</name>
<proteinExistence type="predicted"/>
<evidence type="ECO:0000313" key="2">
    <source>
        <dbReference type="EMBL" id="RYC31749.1"/>
    </source>
</evidence>
<organism evidence="2 3">
    <name type="scientific">Lichenibacterium minor</name>
    <dbReference type="NCBI Taxonomy" id="2316528"/>
    <lineage>
        <taxon>Bacteria</taxon>
        <taxon>Pseudomonadati</taxon>
        <taxon>Pseudomonadota</taxon>
        <taxon>Alphaproteobacteria</taxon>
        <taxon>Hyphomicrobiales</taxon>
        <taxon>Lichenihabitantaceae</taxon>
        <taxon>Lichenibacterium</taxon>
    </lineage>
</organism>